<dbReference type="AlphaFoldDB" id="A0A1U9LB90"/>
<dbReference type="Proteomes" id="UP000189055">
    <property type="component" value="Chromosome"/>
</dbReference>
<feature type="chain" id="PRO_5010709065" description="DUF4148 domain-containing protein" evidence="1">
    <location>
        <begin position="29"/>
        <end position="144"/>
    </location>
</feature>
<evidence type="ECO:0000256" key="1">
    <source>
        <dbReference type="SAM" id="SignalP"/>
    </source>
</evidence>
<gene>
    <name evidence="2" type="ORF">A0U91_00150</name>
</gene>
<protein>
    <recommendedName>
        <fullName evidence="4">DUF4148 domain-containing protein</fullName>
    </recommendedName>
</protein>
<reference evidence="2 3" key="1">
    <citation type="submission" date="2016-03" db="EMBL/GenBank/DDBJ databases">
        <title>Acetic acid bacteria sequencing.</title>
        <authorList>
            <person name="Brandt J."/>
            <person name="Jakob F."/>
            <person name="Vogel R.F."/>
        </authorList>
    </citation>
    <scope>NUCLEOTIDE SEQUENCE [LARGE SCALE GENOMIC DNA]</scope>
    <source>
        <strain evidence="2 3">TMW2.1084</strain>
    </source>
</reference>
<sequence length="144" mass="14825">MRLALAATGATFSAVLAVPSVTFSPSLATSPPSLMASPSFSTTFADYNWGGGNVRRDQRQNGEDWLSHAPNETQNYVTSISRAVEVAQTIPQGGGGTSAPVNNTTVQVGEIKVSSTSPEQAAAAIQQKILQMGNRASAANSGVS</sequence>
<name>A0A1U9LB90_9PROT</name>
<organism evidence="2 3">
    <name type="scientific">Acetobacter persici</name>
    <dbReference type="NCBI Taxonomy" id="1076596"/>
    <lineage>
        <taxon>Bacteria</taxon>
        <taxon>Pseudomonadati</taxon>
        <taxon>Pseudomonadota</taxon>
        <taxon>Alphaproteobacteria</taxon>
        <taxon>Acetobacterales</taxon>
        <taxon>Acetobacteraceae</taxon>
        <taxon>Acetobacter</taxon>
    </lineage>
</organism>
<proteinExistence type="predicted"/>
<accession>A0A1U9LB90</accession>
<evidence type="ECO:0000313" key="2">
    <source>
        <dbReference type="EMBL" id="AQT03714.1"/>
    </source>
</evidence>
<dbReference type="KEGG" id="aper:A0U91_00150"/>
<feature type="signal peptide" evidence="1">
    <location>
        <begin position="1"/>
        <end position="28"/>
    </location>
</feature>
<dbReference type="Gene3D" id="1.10.530.10">
    <property type="match status" value="1"/>
</dbReference>
<evidence type="ECO:0008006" key="4">
    <source>
        <dbReference type="Google" id="ProtNLM"/>
    </source>
</evidence>
<evidence type="ECO:0000313" key="3">
    <source>
        <dbReference type="Proteomes" id="UP000189055"/>
    </source>
</evidence>
<keyword evidence="1" id="KW-0732">Signal</keyword>
<dbReference type="EMBL" id="CP014687">
    <property type="protein sequence ID" value="AQT03714.1"/>
    <property type="molecule type" value="Genomic_DNA"/>
</dbReference>